<dbReference type="InterPro" id="IPR042447">
    <property type="entry name" value="Anosmin-1"/>
</dbReference>
<gene>
    <name evidence="1" type="ORF">HHI36_013688</name>
</gene>
<dbReference type="SUPFAM" id="SSF49265">
    <property type="entry name" value="Fibronectin type III"/>
    <property type="match status" value="1"/>
</dbReference>
<accession>A0ABD2NHY5</accession>
<dbReference type="EMBL" id="JABFTP020000103">
    <property type="protein sequence ID" value="KAL3278358.1"/>
    <property type="molecule type" value="Genomic_DNA"/>
</dbReference>
<comment type="caution">
    <text evidence="1">The sequence shown here is derived from an EMBL/GenBank/DDBJ whole genome shotgun (WGS) entry which is preliminary data.</text>
</comment>
<dbReference type="PANTHER" id="PTHR14131">
    <property type="entry name" value="ANOSMIN"/>
    <property type="match status" value="1"/>
</dbReference>
<dbReference type="Gene3D" id="2.60.40.10">
    <property type="entry name" value="Immunoglobulins"/>
    <property type="match status" value="1"/>
</dbReference>
<dbReference type="Proteomes" id="UP001516400">
    <property type="component" value="Unassembled WGS sequence"/>
</dbReference>
<evidence type="ECO:0000313" key="2">
    <source>
        <dbReference type="Proteomes" id="UP001516400"/>
    </source>
</evidence>
<dbReference type="AlphaFoldDB" id="A0ABD2NHY5"/>
<organism evidence="1 2">
    <name type="scientific">Cryptolaemus montrouzieri</name>
    <dbReference type="NCBI Taxonomy" id="559131"/>
    <lineage>
        <taxon>Eukaryota</taxon>
        <taxon>Metazoa</taxon>
        <taxon>Ecdysozoa</taxon>
        <taxon>Arthropoda</taxon>
        <taxon>Hexapoda</taxon>
        <taxon>Insecta</taxon>
        <taxon>Pterygota</taxon>
        <taxon>Neoptera</taxon>
        <taxon>Endopterygota</taxon>
        <taxon>Coleoptera</taxon>
        <taxon>Polyphaga</taxon>
        <taxon>Cucujiformia</taxon>
        <taxon>Coccinelloidea</taxon>
        <taxon>Coccinellidae</taxon>
        <taxon>Scymninae</taxon>
        <taxon>Scymnini</taxon>
        <taxon>Cryptolaemus</taxon>
    </lineage>
</organism>
<dbReference type="InterPro" id="IPR013783">
    <property type="entry name" value="Ig-like_fold"/>
</dbReference>
<evidence type="ECO:0000313" key="1">
    <source>
        <dbReference type="EMBL" id="KAL3278358.1"/>
    </source>
</evidence>
<keyword evidence="2" id="KW-1185">Reference proteome</keyword>
<name>A0ABD2NHY5_9CUCU</name>
<reference evidence="1 2" key="1">
    <citation type="journal article" date="2021" name="BMC Biol.">
        <title>Horizontally acquired antibacterial genes associated with adaptive radiation of ladybird beetles.</title>
        <authorList>
            <person name="Li H.S."/>
            <person name="Tang X.F."/>
            <person name="Huang Y.H."/>
            <person name="Xu Z.Y."/>
            <person name="Chen M.L."/>
            <person name="Du X.Y."/>
            <person name="Qiu B.Y."/>
            <person name="Chen P.T."/>
            <person name="Zhang W."/>
            <person name="Slipinski A."/>
            <person name="Escalona H.E."/>
            <person name="Waterhouse R.M."/>
            <person name="Zwick A."/>
            <person name="Pang H."/>
        </authorList>
    </citation>
    <scope>NUCLEOTIDE SEQUENCE [LARGE SCALE GENOMIC DNA]</scope>
    <source>
        <strain evidence="1">SYSU2018</strain>
    </source>
</reference>
<dbReference type="PANTHER" id="PTHR14131:SF5">
    <property type="entry name" value="ANOSMIN-1"/>
    <property type="match status" value="1"/>
</dbReference>
<protein>
    <submittedName>
        <fullName evidence="1">Uncharacterized protein</fullName>
    </submittedName>
</protein>
<dbReference type="InterPro" id="IPR036116">
    <property type="entry name" value="FN3_sf"/>
</dbReference>
<proteinExistence type="predicted"/>
<sequence length="249" mass="28803">MWSICSEIRETATESDNCALQGDSFDVGNEYNTFLIELIPELLKSLDDLHFSYDGVNNRKSMFNAPITANEDDQTNFLLHNLQPNSLYFLQVQALVQFGNERLKGDKSGYILNTTSYNNFTNNDVVPLNLSTRSKKRGLYLEKIFWSQDELKARITWKPKKSTQQYTVRWWMDSCNENYNGRNHKKAATIKGYRFDLYDLKFNCRYRVSVRNISSNGSQSSGDTILTFSTPSCKSFKSLYEKAKCTNIK</sequence>